<feature type="domain" description="IPT/TIG" evidence="3">
    <location>
        <begin position="479"/>
        <end position="553"/>
    </location>
</feature>
<dbReference type="InterPro" id="IPR008969">
    <property type="entry name" value="CarboxyPept-like_regulatory"/>
</dbReference>
<dbReference type="InterPro" id="IPR051829">
    <property type="entry name" value="Multiheme_Cytochr_ET"/>
</dbReference>
<dbReference type="Gene3D" id="2.60.40.10">
    <property type="entry name" value="Immunoglobulins"/>
    <property type="match status" value="2"/>
</dbReference>
<evidence type="ECO:0000259" key="3">
    <source>
        <dbReference type="Pfam" id="PF01833"/>
    </source>
</evidence>
<dbReference type="AlphaFoldDB" id="A0A1T4RF23"/>
<dbReference type="Gene3D" id="3.90.10.10">
    <property type="entry name" value="Cytochrome C3"/>
    <property type="match status" value="1"/>
</dbReference>
<evidence type="ECO:0000256" key="2">
    <source>
        <dbReference type="SAM" id="SignalP"/>
    </source>
</evidence>
<protein>
    <submittedName>
        <fullName evidence="4">IPT/TIG domain-containing protein</fullName>
    </submittedName>
</protein>
<sequence>MKRAILFLYTLILFLLTGQAWAQTTQQLGFPDRTYGALTEMDCRSCHGSTTQNRHHLSLKALVVTCDYCHQSQEGKITAVSDCKICHVKDSHHLTQEAQLGQCTACHYGDVVDDYGLATTAVTDADINKCRLCHTEGLTSLHHEEGLQQCSWCHSSNSGGISVSRCLSCHQSSKLHLLHGGECNQCHGSGTSLPDPELPQPRPVLVQISATEASPGAILSLNGTGFGGSGWVQIGPLKAELLQWSNNYLQIRLPDLNAGNYPVTVVNSNGSSNQLNITILAPAVATRPEIHGMPDKTYEEVGEEECRNCHGTSTADRHHLAAAADQRDCSACHLLTAPGQVEVVRKCQQCHASSPHHRRNEALSGQCTACHLPALVQDWDINSNGTIVENTAMIPGLRSCEQCHPYPGPGQNHHGTGLENCNLCHEIKDKWAIRRCQACHRSELLHGQVGHKLAADCGKCHAGGLASSLAEAIAPNATPVVLQIEPEQSYAGDTVTISGAGFGTGPGQVQIGSTLAAVTSWNENNIQITIPSLPPGSYQLTVVKNGVISNARGFTVLEWAQLSGQVMSASLAPLEEAVVYVGTTRLRTNEKGYFSLGKLAPGVYNVTARKEGLTAQQVVSLVAGEKKSIQMIASKKGWTSEKGTYYRGTIARKNTVYTNAHNDVSTKWTIKK</sequence>
<dbReference type="InterPro" id="IPR014756">
    <property type="entry name" value="Ig_E-set"/>
</dbReference>
<gene>
    <name evidence="4" type="ORF">SAMN02745885_02088</name>
</gene>
<dbReference type="Gene3D" id="2.60.40.1120">
    <property type="entry name" value="Carboxypeptidase-like, regulatory domain"/>
    <property type="match status" value="1"/>
</dbReference>
<evidence type="ECO:0000313" key="4">
    <source>
        <dbReference type="EMBL" id="SKA14604.1"/>
    </source>
</evidence>
<keyword evidence="5" id="KW-1185">Reference proteome</keyword>
<dbReference type="CDD" id="cd00604">
    <property type="entry name" value="IPT_CGTD"/>
    <property type="match status" value="1"/>
</dbReference>
<dbReference type="RefSeq" id="WP_078666110.1">
    <property type="nucleotide sequence ID" value="NZ_FUXM01000029.1"/>
</dbReference>
<evidence type="ECO:0000313" key="5">
    <source>
        <dbReference type="Proteomes" id="UP000189933"/>
    </source>
</evidence>
<reference evidence="5" key="1">
    <citation type="submission" date="2017-02" db="EMBL/GenBank/DDBJ databases">
        <authorList>
            <person name="Varghese N."/>
            <person name="Submissions S."/>
        </authorList>
    </citation>
    <scope>NUCLEOTIDE SEQUENCE [LARGE SCALE GENOMIC DNA]</scope>
    <source>
        <strain evidence="5">DSM 16521</strain>
    </source>
</reference>
<organism evidence="4 5">
    <name type="scientific">Carboxydocella sporoproducens DSM 16521</name>
    <dbReference type="NCBI Taxonomy" id="1121270"/>
    <lineage>
        <taxon>Bacteria</taxon>
        <taxon>Bacillati</taxon>
        <taxon>Bacillota</taxon>
        <taxon>Clostridia</taxon>
        <taxon>Eubacteriales</taxon>
        <taxon>Clostridiales Family XVI. Incertae Sedis</taxon>
        <taxon>Carboxydocella</taxon>
    </lineage>
</organism>
<dbReference type="PANTHER" id="PTHR35038">
    <property type="entry name" value="DISSIMILATORY SULFITE REDUCTASE SIRA"/>
    <property type="match status" value="1"/>
</dbReference>
<dbReference type="InterPro" id="IPR036280">
    <property type="entry name" value="Multihaem_cyt_sf"/>
</dbReference>
<dbReference type="Proteomes" id="UP000189933">
    <property type="component" value="Unassembled WGS sequence"/>
</dbReference>
<proteinExistence type="predicted"/>
<dbReference type="OrthoDB" id="9807368at2"/>
<feature type="domain" description="IPT/TIG" evidence="3">
    <location>
        <begin position="203"/>
        <end position="278"/>
    </location>
</feature>
<dbReference type="SUPFAM" id="SSF49464">
    <property type="entry name" value="Carboxypeptidase regulatory domain-like"/>
    <property type="match status" value="1"/>
</dbReference>
<name>A0A1T4RF23_9FIRM</name>
<feature type="signal peptide" evidence="2">
    <location>
        <begin position="1"/>
        <end position="22"/>
    </location>
</feature>
<dbReference type="Pfam" id="PF13620">
    <property type="entry name" value="CarboxypepD_reg"/>
    <property type="match status" value="1"/>
</dbReference>
<dbReference type="InterPro" id="IPR013783">
    <property type="entry name" value="Ig-like_fold"/>
</dbReference>
<keyword evidence="1 2" id="KW-0732">Signal</keyword>
<dbReference type="InterPro" id="IPR002909">
    <property type="entry name" value="IPT_dom"/>
</dbReference>
<accession>A0A1T4RF23</accession>
<dbReference type="Pfam" id="PF01833">
    <property type="entry name" value="TIG"/>
    <property type="match status" value="2"/>
</dbReference>
<feature type="chain" id="PRO_5012504534" evidence="2">
    <location>
        <begin position="23"/>
        <end position="672"/>
    </location>
</feature>
<dbReference type="SUPFAM" id="SSF81296">
    <property type="entry name" value="E set domains"/>
    <property type="match status" value="2"/>
</dbReference>
<dbReference type="SUPFAM" id="SSF48695">
    <property type="entry name" value="Multiheme cytochromes"/>
    <property type="match status" value="2"/>
</dbReference>
<evidence type="ECO:0000256" key="1">
    <source>
        <dbReference type="ARBA" id="ARBA00022729"/>
    </source>
</evidence>
<dbReference type="EMBL" id="FUXM01000029">
    <property type="protein sequence ID" value="SKA14604.1"/>
    <property type="molecule type" value="Genomic_DNA"/>
</dbReference>